<evidence type="ECO:0000313" key="5">
    <source>
        <dbReference type="Proteomes" id="UP001143543"/>
    </source>
</evidence>
<evidence type="ECO:0000256" key="1">
    <source>
        <dbReference type="SAM" id="Phobius"/>
    </source>
</evidence>
<dbReference type="PANTHER" id="PTHR30273:SF2">
    <property type="entry name" value="PROTEIN FECR"/>
    <property type="match status" value="1"/>
</dbReference>
<sequence>MTKKEFIELLDKFEKGECSEEEQKVLFKYCESIQISGLEYAWDLTEREEARIRLFARIQSTINETPVIATKKVSVKKIWYAAAAVLLLIASGSLYWRSTLGNEIPANAITLELEDGSIQIIEENGTNSIVSSQGVVLGTQTGNSITYTDTYGSVKSEAVAYNTLRIPYGKIFNLQLSDGTKVHLNAGSSLRYPVQFSGLKNREVTVKGEAYLEVTKDSLHPFIVNANNLNVRVLGTSFNVSAYPEDEISEVVLVEGLVGLYTDAQSFDKDQSEILHPGFKASFTKADQSFEQSEVLTSVYTSWMHGEMVFRNMSFSNILKKLERKYDVQITNTNEGISKVKFNASFGKNASLEEILSELKTMYDIQYTMKDNLITIN</sequence>
<dbReference type="InterPro" id="IPR012373">
    <property type="entry name" value="Ferrdict_sens_TM"/>
</dbReference>
<protein>
    <submittedName>
        <fullName evidence="4">Iron dicitrate transporter FecR</fullName>
    </submittedName>
</protein>
<proteinExistence type="predicted"/>
<dbReference type="PANTHER" id="PTHR30273">
    <property type="entry name" value="PERIPLASMIC SIGNAL SENSOR AND SIGMA FACTOR ACTIVATOR FECR-RELATED"/>
    <property type="match status" value="1"/>
</dbReference>
<keyword evidence="1" id="KW-0812">Transmembrane</keyword>
<organism evidence="4 5">
    <name type="scientific">Neptunitalea lumnitzerae</name>
    <dbReference type="NCBI Taxonomy" id="2965509"/>
    <lineage>
        <taxon>Bacteria</taxon>
        <taxon>Pseudomonadati</taxon>
        <taxon>Bacteroidota</taxon>
        <taxon>Flavobacteriia</taxon>
        <taxon>Flavobacteriales</taxon>
        <taxon>Flavobacteriaceae</taxon>
        <taxon>Neptunitalea</taxon>
    </lineage>
</organism>
<keyword evidence="5" id="KW-1185">Reference proteome</keyword>
<keyword evidence="1" id="KW-0472">Membrane</keyword>
<name>A0ABQ5MLP9_9FLAO</name>
<evidence type="ECO:0000259" key="2">
    <source>
        <dbReference type="Pfam" id="PF04773"/>
    </source>
</evidence>
<comment type="caution">
    <text evidence="4">The sequence shown here is derived from an EMBL/GenBank/DDBJ whole genome shotgun (WGS) entry which is preliminary data.</text>
</comment>
<dbReference type="Pfam" id="PF04773">
    <property type="entry name" value="FecR"/>
    <property type="match status" value="1"/>
</dbReference>
<feature type="domain" description="Protein FecR C-terminal" evidence="3">
    <location>
        <begin position="308"/>
        <end position="376"/>
    </location>
</feature>
<dbReference type="PIRSF" id="PIRSF018266">
    <property type="entry name" value="FecR"/>
    <property type="match status" value="1"/>
</dbReference>
<feature type="domain" description="FecR protein" evidence="2">
    <location>
        <begin position="164"/>
        <end position="258"/>
    </location>
</feature>
<keyword evidence="1" id="KW-1133">Transmembrane helix</keyword>
<dbReference type="Gene3D" id="2.60.120.1440">
    <property type="match status" value="1"/>
</dbReference>
<feature type="transmembrane region" description="Helical" evidence="1">
    <location>
        <begin position="78"/>
        <end position="96"/>
    </location>
</feature>
<reference evidence="4" key="1">
    <citation type="submission" date="2022-07" db="EMBL/GenBank/DDBJ databases">
        <title>Taxonomy of Novel Oxalotrophic and Methylotrophic Bacteria.</title>
        <authorList>
            <person name="Sahin N."/>
            <person name="Tani A."/>
        </authorList>
    </citation>
    <scope>NUCLEOTIDE SEQUENCE</scope>
    <source>
        <strain evidence="4">Y10</strain>
    </source>
</reference>
<evidence type="ECO:0000259" key="3">
    <source>
        <dbReference type="Pfam" id="PF16344"/>
    </source>
</evidence>
<evidence type="ECO:0000313" key="4">
    <source>
        <dbReference type="EMBL" id="GLB50299.1"/>
    </source>
</evidence>
<dbReference type="Proteomes" id="UP001143543">
    <property type="component" value="Unassembled WGS sequence"/>
</dbReference>
<accession>A0ABQ5MLP9</accession>
<dbReference type="Pfam" id="PF16344">
    <property type="entry name" value="FecR_C"/>
    <property type="match status" value="1"/>
</dbReference>
<dbReference type="EMBL" id="BRVO01000003">
    <property type="protein sequence ID" value="GLB50299.1"/>
    <property type="molecule type" value="Genomic_DNA"/>
</dbReference>
<gene>
    <name evidence="4" type="ORF">Y10_26670</name>
</gene>
<dbReference type="InterPro" id="IPR006860">
    <property type="entry name" value="FecR"/>
</dbReference>
<dbReference type="RefSeq" id="WP_281765927.1">
    <property type="nucleotide sequence ID" value="NZ_BRVO01000003.1"/>
</dbReference>
<dbReference type="Gene3D" id="3.55.50.30">
    <property type="match status" value="1"/>
</dbReference>
<dbReference type="InterPro" id="IPR032508">
    <property type="entry name" value="FecR_C"/>
</dbReference>